<dbReference type="SUPFAM" id="SSF55729">
    <property type="entry name" value="Acyl-CoA N-acyltransferases (Nat)"/>
    <property type="match status" value="1"/>
</dbReference>
<dbReference type="PANTHER" id="PTHR43800">
    <property type="entry name" value="PEPTIDYL-LYSINE N-ACETYLTRANSFERASE YJAB"/>
    <property type="match status" value="1"/>
</dbReference>
<gene>
    <name evidence="4" type="ORF">ACIPSN_04000</name>
</gene>
<dbReference type="RefSeq" id="WP_400292001.1">
    <property type="nucleotide sequence ID" value="NZ_JBIXKD010000003.1"/>
</dbReference>
<dbReference type="Pfam" id="PF13673">
    <property type="entry name" value="Acetyltransf_10"/>
    <property type="match status" value="1"/>
</dbReference>
<protein>
    <submittedName>
        <fullName evidence="4">Acetyltransferase</fullName>
    </submittedName>
</protein>
<dbReference type="Gene3D" id="3.40.630.30">
    <property type="match status" value="1"/>
</dbReference>
<feature type="domain" description="N-acetyltransferase" evidence="3">
    <location>
        <begin position="2"/>
        <end position="146"/>
    </location>
</feature>
<dbReference type="InterPro" id="IPR016181">
    <property type="entry name" value="Acyl_CoA_acyltransferase"/>
</dbReference>
<dbReference type="PROSITE" id="PS51186">
    <property type="entry name" value="GNAT"/>
    <property type="match status" value="1"/>
</dbReference>
<evidence type="ECO:0000256" key="2">
    <source>
        <dbReference type="ARBA" id="ARBA00023315"/>
    </source>
</evidence>
<evidence type="ECO:0000256" key="1">
    <source>
        <dbReference type="ARBA" id="ARBA00022679"/>
    </source>
</evidence>
<dbReference type="EMBL" id="JBIXKD010000003">
    <property type="protein sequence ID" value="MFJ5320539.1"/>
    <property type="molecule type" value="Genomic_DNA"/>
</dbReference>
<comment type="caution">
    <text evidence="4">The sequence shown here is derived from an EMBL/GenBank/DDBJ whole genome shotgun (WGS) entry which is preliminary data.</text>
</comment>
<evidence type="ECO:0000313" key="4">
    <source>
        <dbReference type="EMBL" id="MFJ5320539.1"/>
    </source>
</evidence>
<dbReference type="PANTHER" id="PTHR43800:SF1">
    <property type="entry name" value="PEPTIDYL-LYSINE N-ACETYLTRANSFERASE YJAB"/>
    <property type="match status" value="1"/>
</dbReference>
<dbReference type="CDD" id="cd04301">
    <property type="entry name" value="NAT_SF"/>
    <property type="match status" value="1"/>
</dbReference>
<accession>A0ABW8FX06</accession>
<evidence type="ECO:0000259" key="3">
    <source>
        <dbReference type="PROSITE" id="PS51186"/>
    </source>
</evidence>
<dbReference type="NCBIfam" id="NF007807">
    <property type="entry name" value="PRK10514.1"/>
    <property type="match status" value="1"/>
</dbReference>
<keyword evidence="5" id="KW-1185">Reference proteome</keyword>
<reference evidence="4 5" key="1">
    <citation type="submission" date="2024-10" db="EMBL/GenBank/DDBJ databases">
        <authorList>
            <person name="Lu C.-H."/>
        </authorList>
    </citation>
    <scope>NUCLEOTIDE SEQUENCE [LARGE SCALE GENOMIC DNA]</scope>
    <source>
        <strain evidence="4 5">22QBSP01-2</strain>
    </source>
</reference>
<organism evidence="4 5">
    <name type="scientific">Pectobacterium parvum</name>
    <dbReference type="NCBI Taxonomy" id="2778550"/>
    <lineage>
        <taxon>Bacteria</taxon>
        <taxon>Pseudomonadati</taxon>
        <taxon>Pseudomonadota</taxon>
        <taxon>Gammaproteobacteria</taxon>
        <taxon>Enterobacterales</taxon>
        <taxon>Pectobacteriaceae</taxon>
        <taxon>Pectobacterium</taxon>
    </lineage>
</organism>
<keyword evidence="2" id="KW-0012">Acyltransferase</keyword>
<evidence type="ECO:0000313" key="5">
    <source>
        <dbReference type="Proteomes" id="UP001617714"/>
    </source>
</evidence>
<name>A0ABW8FX06_9GAMM</name>
<sequence>MFKIRPSVKQDTQRIMEIWCNAVDATHLFLAVKDRLSIEKELTLFFPTVELTLACESTGQPVAFMYLRDGHMEALFIDPDYHGKGIGKALVKAALSQYPRLTTDVNEQNTQAVGFYERIGFEHVGRSEVDSQGRPYPLIHLRFRQN</sequence>
<keyword evidence="1" id="KW-0808">Transferase</keyword>
<dbReference type="Proteomes" id="UP001617714">
    <property type="component" value="Unassembled WGS sequence"/>
</dbReference>
<dbReference type="InterPro" id="IPR000182">
    <property type="entry name" value="GNAT_dom"/>
</dbReference>
<proteinExistence type="predicted"/>